<dbReference type="SUPFAM" id="SSF64288">
    <property type="entry name" value="Chorismate lyase-like"/>
    <property type="match status" value="1"/>
</dbReference>
<sequence>MKIPKYQQIQNDLRQQIISGKFENGDKFYTEAELTKLYSVSSITVIRAVNELVKDGYLVRQQGKGTFVSRSRKGKLVEFSDIEVFPLEQDSVQVLACEKGNDPRILETLQLDKNDYYYKISRIRSVGDTPYIYHQSYIPARYLQQPEAPLEHFQSIYQRFKLDFNLHMSEELYSETNEVVFPAPKEVQKHLQLKSKEPVILQIRTTKRTGSEEVLEYIETYKHWKFFKFEIVANKH</sequence>
<keyword evidence="1" id="KW-0805">Transcription regulation</keyword>
<evidence type="ECO:0000256" key="1">
    <source>
        <dbReference type="ARBA" id="ARBA00023015"/>
    </source>
</evidence>
<protein>
    <submittedName>
        <fullName evidence="5">UTRA domain-containing protein</fullName>
    </submittedName>
</protein>
<feature type="domain" description="HTH gntR-type" evidence="4">
    <location>
        <begin position="3"/>
        <end position="71"/>
    </location>
</feature>
<dbReference type="InterPro" id="IPR036388">
    <property type="entry name" value="WH-like_DNA-bd_sf"/>
</dbReference>
<evidence type="ECO:0000256" key="2">
    <source>
        <dbReference type="ARBA" id="ARBA00023125"/>
    </source>
</evidence>
<dbReference type="SMART" id="SM00866">
    <property type="entry name" value="UTRA"/>
    <property type="match status" value="1"/>
</dbReference>
<keyword evidence="2" id="KW-0238">DNA-binding</keyword>
<dbReference type="PANTHER" id="PTHR44846:SF17">
    <property type="entry name" value="GNTR-FAMILY TRANSCRIPTIONAL REGULATOR"/>
    <property type="match status" value="1"/>
</dbReference>
<dbReference type="Gene3D" id="3.40.1410.10">
    <property type="entry name" value="Chorismate lyase-like"/>
    <property type="match status" value="1"/>
</dbReference>
<evidence type="ECO:0000313" key="6">
    <source>
        <dbReference type="Proteomes" id="UP000435060"/>
    </source>
</evidence>
<evidence type="ECO:0000313" key="5">
    <source>
        <dbReference type="EMBL" id="MTB64273.1"/>
    </source>
</evidence>
<dbReference type="Pfam" id="PF07702">
    <property type="entry name" value="UTRA"/>
    <property type="match status" value="1"/>
</dbReference>
<dbReference type="SUPFAM" id="SSF46785">
    <property type="entry name" value="Winged helix' DNA-binding domain"/>
    <property type="match status" value="1"/>
</dbReference>
<dbReference type="Proteomes" id="UP000435060">
    <property type="component" value="Unassembled WGS sequence"/>
</dbReference>
<gene>
    <name evidence="5" type="ORF">GGG87_04540</name>
</gene>
<dbReference type="PANTHER" id="PTHR44846">
    <property type="entry name" value="MANNOSYL-D-GLYCERATE TRANSPORT/METABOLISM SYSTEM REPRESSOR MNGR-RELATED"/>
    <property type="match status" value="1"/>
</dbReference>
<proteinExistence type="predicted"/>
<accession>A0ABW9R3B4</accession>
<dbReference type="InterPro" id="IPR036390">
    <property type="entry name" value="WH_DNA-bd_sf"/>
</dbReference>
<dbReference type="CDD" id="cd07377">
    <property type="entry name" value="WHTH_GntR"/>
    <property type="match status" value="1"/>
</dbReference>
<dbReference type="Pfam" id="PF00392">
    <property type="entry name" value="GntR"/>
    <property type="match status" value="1"/>
</dbReference>
<dbReference type="EMBL" id="WLCG01000004">
    <property type="protein sequence ID" value="MTB64273.1"/>
    <property type="molecule type" value="Genomic_DNA"/>
</dbReference>
<reference evidence="5 6" key="1">
    <citation type="submission" date="2019-11" db="EMBL/GenBank/DDBJ databases">
        <title>Streptococcis sp. isolated from the respiratory tract of Marmot.</title>
        <authorList>
            <person name="Zhang G."/>
        </authorList>
    </citation>
    <scope>NUCLEOTIDE SEQUENCE [LARGE SCALE GENOMIC DNA]</scope>
    <source>
        <strain evidence="6">zg-86</strain>
    </source>
</reference>
<dbReference type="SMART" id="SM00345">
    <property type="entry name" value="HTH_GNTR"/>
    <property type="match status" value="1"/>
</dbReference>
<organism evidence="5 6">
    <name type="scientific">Streptococcus zhangguiae</name>
    <dbReference type="NCBI Taxonomy" id="2664091"/>
    <lineage>
        <taxon>Bacteria</taxon>
        <taxon>Bacillati</taxon>
        <taxon>Bacillota</taxon>
        <taxon>Bacilli</taxon>
        <taxon>Lactobacillales</taxon>
        <taxon>Streptococcaceae</taxon>
        <taxon>Streptococcus</taxon>
    </lineage>
</organism>
<keyword evidence="3" id="KW-0804">Transcription</keyword>
<dbReference type="InterPro" id="IPR011663">
    <property type="entry name" value="UTRA"/>
</dbReference>
<dbReference type="PROSITE" id="PS50949">
    <property type="entry name" value="HTH_GNTR"/>
    <property type="match status" value="1"/>
</dbReference>
<keyword evidence="6" id="KW-1185">Reference proteome</keyword>
<dbReference type="InterPro" id="IPR050679">
    <property type="entry name" value="Bact_HTH_transcr_reg"/>
</dbReference>
<comment type="caution">
    <text evidence="5">The sequence shown here is derived from an EMBL/GenBank/DDBJ whole genome shotgun (WGS) entry which is preliminary data.</text>
</comment>
<name>A0ABW9R3B4_9STRE</name>
<dbReference type="InterPro" id="IPR028978">
    <property type="entry name" value="Chorismate_lyase_/UTRA_dom_sf"/>
</dbReference>
<evidence type="ECO:0000256" key="3">
    <source>
        <dbReference type="ARBA" id="ARBA00023163"/>
    </source>
</evidence>
<dbReference type="RefSeq" id="WP_154608088.1">
    <property type="nucleotide sequence ID" value="NZ_CP072115.1"/>
</dbReference>
<evidence type="ECO:0000259" key="4">
    <source>
        <dbReference type="PROSITE" id="PS50949"/>
    </source>
</evidence>
<dbReference type="Gene3D" id="1.10.10.10">
    <property type="entry name" value="Winged helix-like DNA-binding domain superfamily/Winged helix DNA-binding domain"/>
    <property type="match status" value="1"/>
</dbReference>
<dbReference type="InterPro" id="IPR000524">
    <property type="entry name" value="Tscrpt_reg_HTH_GntR"/>
</dbReference>